<feature type="domain" description="Ammonium transporter AmtB-like" evidence="7">
    <location>
        <begin position="48"/>
        <end position="160"/>
    </location>
</feature>
<name>A0A0M3KCI9_ANISI</name>
<accession>A0A0M3KCI9</accession>
<dbReference type="Proteomes" id="UP000267096">
    <property type="component" value="Unassembled WGS sequence"/>
</dbReference>
<evidence type="ECO:0000256" key="1">
    <source>
        <dbReference type="ARBA" id="ARBA00004141"/>
    </source>
</evidence>
<dbReference type="EMBL" id="UYRR01035017">
    <property type="protein sequence ID" value="VDK63148.1"/>
    <property type="molecule type" value="Genomic_DNA"/>
</dbReference>
<evidence type="ECO:0000256" key="5">
    <source>
        <dbReference type="SAM" id="MobiDB-lite"/>
    </source>
</evidence>
<dbReference type="GO" id="GO:0008519">
    <property type="term" value="F:ammonium channel activity"/>
    <property type="evidence" value="ECO:0007669"/>
    <property type="project" value="InterPro"/>
</dbReference>
<feature type="transmembrane region" description="Helical" evidence="6">
    <location>
        <begin position="66"/>
        <end position="84"/>
    </location>
</feature>
<dbReference type="OrthoDB" id="5872039at2759"/>
<sequence>MKSAVATILSSVGGGCTSIVISMIATKKCQVNFLIDGLLASLVSTTALATYPLMERLEIDDPVGVVPVHVVAPMWGMLCVGIFAKHDPNQIDLTRGFNGILYGGGFYLLGVQALAVVATTVWSTLTCLTCLFILSRSPLGVRMTKYEEQIGADLIEHGLSGHNIARYAIEKKLTTKSFTSVMKAIIRWKKLTREARAIRQLRSVLPEAQTTTVRTSIAPTPLPEANHTNSNNVQASDMTGVLTIPRLDNGCMLVQRNLKHSRRTLSFHSDGADPLSQRSSCRSTRSMQQDPLAVPTPRQFSSFKTLIPEPSADSHNTRTERHTSKSPSIGIPIS</sequence>
<keyword evidence="2 6" id="KW-0812">Transmembrane</keyword>
<evidence type="ECO:0000313" key="9">
    <source>
        <dbReference type="Proteomes" id="UP000267096"/>
    </source>
</evidence>
<dbReference type="Pfam" id="PF00909">
    <property type="entry name" value="Ammonium_transp"/>
    <property type="match status" value="1"/>
</dbReference>
<proteinExistence type="predicted"/>
<feature type="transmembrane region" description="Helical" evidence="6">
    <location>
        <begin position="105"/>
        <end position="134"/>
    </location>
</feature>
<keyword evidence="4 6" id="KW-0472">Membrane</keyword>
<dbReference type="AlphaFoldDB" id="A0A0M3KCI9"/>
<dbReference type="WBParaSite" id="ASIM_0001869001-mRNA-1">
    <property type="protein sequence ID" value="ASIM_0001869001-mRNA-1"/>
    <property type="gene ID" value="ASIM_0001869001"/>
</dbReference>
<evidence type="ECO:0000256" key="4">
    <source>
        <dbReference type="ARBA" id="ARBA00023136"/>
    </source>
</evidence>
<comment type="subcellular location">
    <subcellularLocation>
        <location evidence="1">Membrane</location>
        <topology evidence="1">Multi-pass membrane protein</topology>
    </subcellularLocation>
</comment>
<feature type="compositionally biased region" description="Polar residues" evidence="5">
    <location>
        <begin position="276"/>
        <end position="289"/>
    </location>
</feature>
<evidence type="ECO:0000313" key="10">
    <source>
        <dbReference type="WBParaSite" id="ASIM_0001869001-mRNA-1"/>
    </source>
</evidence>
<keyword evidence="3 6" id="KW-1133">Transmembrane helix</keyword>
<dbReference type="PANTHER" id="PTHR11730:SF58">
    <property type="entry name" value="AMMONIUM TRANSPORTER"/>
    <property type="match status" value="1"/>
</dbReference>
<dbReference type="GO" id="GO:0097272">
    <property type="term" value="P:ammonium homeostasis"/>
    <property type="evidence" value="ECO:0007669"/>
    <property type="project" value="TreeGrafter"/>
</dbReference>
<organism evidence="10">
    <name type="scientific">Anisakis simplex</name>
    <name type="common">Herring worm</name>
    <dbReference type="NCBI Taxonomy" id="6269"/>
    <lineage>
        <taxon>Eukaryota</taxon>
        <taxon>Metazoa</taxon>
        <taxon>Ecdysozoa</taxon>
        <taxon>Nematoda</taxon>
        <taxon>Chromadorea</taxon>
        <taxon>Rhabditida</taxon>
        <taxon>Spirurina</taxon>
        <taxon>Ascaridomorpha</taxon>
        <taxon>Ascaridoidea</taxon>
        <taxon>Anisakidae</taxon>
        <taxon>Anisakis</taxon>
        <taxon>Anisakis simplex complex</taxon>
    </lineage>
</organism>
<evidence type="ECO:0000256" key="6">
    <source>
        <dbReference type="SAM" id="Phobius"/>
    </source>
</evidence>
<dbReference type="SUPFAM" id="SSF111352">
    <property type="entry name" value="Ammonium transporter"/>
    <property type="match status" value="1"/>
</dbReference>
<evidence type="ECO:0000256" key="2">
    <source>
        <dbReference type="ARBA" id="ARBA00022692"/>
    </source>
</evidence>
<evidence type="ECO:0000313" key="8">
    <source>
        <dbReference type="EMBL" id="VDK63148.1"/>
    </source>
</evidence>
<dbReference type="PROSITE" id="PS51257">
    <property type="entry name" value="PROKAR_LIPOPROTEIN"/>
    <property type="match status" value="1"/>
</dbReference>
<feature type="transmembrane region" description="Helical" evidence="6">
    <location>
        <begin position="6"/>
        <end position="26"/>
    </location>
</feature>
<dbReference type="GO" id="GO:0005886">
    <property type="term" value="C:plasma membrane"/>
    <property type="evidence" value="ECO:0007669"/>
    <property type="project" value="TreeGrafter"/>
</dbReference>
<evidence type="ECO:0000256" key="3">
    <source>
        <dbReference type="ARBA" id="ARBA00022989"/>
    </source>
</evidence>
<reference evidence="8 9" key="2">
    <citation type="submission" date="2018-11" db="EMBL/GenBank/DDBJ databases">
        <authorList>
            <consortium name="Pathogen Informatics"/>
        </authorList>
    </citation>
    <scope>NUCLEOTIDE SEQUENCE [LARGE SCALE GENOMIC DNA]</scope>
</reference>
<protein>
    <submittedName>
        <fullName evidence="10">Putative ammonium transporter 2 (inferred by orthology to a C. elegans protein)</fullName>
    </submittedName>
</protein>
<keyword evidence="9" id="KW-1185">Reference proteome</keyword>
<reference evidence="10" key="1">
    <citation type="submission" date="2017-02" db="UniProtKB">
        <authorList>
            <consortium name="WormBaseParasite"/>
        </authorList>
    </citation>
    <scope>IDENTIFICATION</scope>
</reference>
<gene>
    <name evidence="8" type="ORF">ASIM_LOCUS18087</name>
</gene>
<feature type="region of interest" description="Disordered" evidence="5">
    <location>
        <begin position="265"/>
        <end position="334"/>
    </location>
</feature>
<feature type="transmembrane region" description="Helical" evidence="6">
    <location>
        <begin position="33"/>
        <end position="54"/>
    </location>
</feature>
<dbReference type="InterPro" id="IPR029020">
    <property type="entry name" value="Ammonium/urea_transptr"/>
</dbReference>
<evidence type="ECO:0000259" key="7">
    <source>
        <dbReference type="Pfam" id="PF00909"/>
    </source>
</evidence>
<dbReference type="PANTHER" id="PTHR11730">
    <property type="entry name" value="AMMONIUM TRANSPORTER"/>
    <property type="match status" value="1"/>
</dbReference>
<dbReference type="Gene3D" id="1.10.3430.10">
    <property type="entry name" value="Ammonium transporter AmtB like domains"/>
    <property type="match status" value="1"/>
</dbReference>
<dbReference type="InterPro" id="IPR024041">
    <property type="entry name" value="NH4_transpt_AmtB-like_dom"/>
</dbReference>